<dbReference type="PANTHER" id="PTHR24364:SF18">
    <property type="entry name" value="LP06937P"/>
    <property type="match status" value="1"/>
</dbReference>
<sequence length="386" mass="44380">MRIWISIFSLFTFYLTKIHGCDDAFAKCFCGEMMYGGNKRYVLNCTNTGFKDSSILQKLPEKIEVLIFTGNNIPELPLNVFGTSSNNSHLKIIDMSNNKIKGIRGKTYHRVPNVERLILNHNEITISKETNHHHPRLFSNFESLEELHLTDAFADNSSDDLAAGLHDIFMNSDLIKLRKLHLEQNEITSFKDPRVFCDLKSLLDLHLSDNKQKHITFHLDCLTNLRFIDLEKNSINYLSFQDLEALDKLADRGQNLTVDFTGNPLVCGNKIEEFYSWLQTTKVVVRNKNKLKCKNYNCSQEPYSLVLTHYKSGCSDAHKLKKQLDSATYSSRTIFFLSCALVISLCMLIYTNREPINSKFLAIARSLSRKIHYTNIGKQEAQEMDV</sequence>
<dbReference type="EMBL" id="JAPXFL010000012">
    <property type="protein sequence ID" value="KAK9498547.1"/>
    <property type="molecule type" value="Genomic_DNA"/>
</dbReference>
<organism evidence="6 7">
    <name type="scientific">Rhynocoris fuscipes</name>
    <dbReference type="NCBI Taxonomy" id="488301"/>
    <lineage>
        <taxon>Eukaryota</taxon>
        <taxon>Metazoa</taxon>
        <taxon>Ecdysozoa</taxon>
        <taxon>Arthropoda</taxon>
        <taxon>Hexapoda</taxon>
        <taxon>Insecta</taxon>
        <taxon>Pterygota</taxon>
        <taxon>Neoptera</taxon>
        <taxon>Paraneoptera</taxon>
        <taxon>Hemiptera</taxon>
        <taxon>Heteroptera</taxon>
        <taxon>Panheteroptera</taxon>
        <taxon>Cimicomorpha</taxon>
        <taxon>Reduviidae</taxon>
        <taxon>Harpactorinae</taxon>
        <taxon>Harpactorini</taxon>
        <taxon>Rhynocoris</taxon>
    </lineage>
</organism>
<protein>
    <recommendedName>
        <fullName evidence="8">Trophoblast glycoprotein</fullName>
    </recommendedName>
</protein>
<evidence type="ECO:0000313" key="7">
    <source>
        <dbReference type="Proteomes" id="UP001461498"/>
    </source>
</evidence>
<evidence type="ECO:0000256" key="3">
    <source>
        <dbReference type="ARBA" id="ARBA00022737"/>
    </source>
</evidence>
<keyword evidence="4" id="KW-1133">Transmembrane helix</keyword>
<dbReference type="Proteomes" id="UP001461498">
    <property type="component" value="Unassembled WGS sequence"/>
</dbReference>
<keyword evidence="4" id="KW-0472">Membrane</keyword>
<dbReference type="AlphaFoldDB" id="A0AAW1CI12"/>
<proteinExistence type="predicted"/>
<dbReference type="Gene3D" id="3.80.10.10">
    <property type="entry name" value="Ribonuclease Inhibitor"/>
    <property type="match status" value="1"/>
</dbReference>
<keyword evidence="7" id="KW-1185">Reference proteome</keyword>
<dbReference type="GO" id="GO:0016020">
    <property type="term" value="C:membrane"/>
    <property type="evidence" value="ECO:0007669"/>
    <property type="project" value="TreeGrafter"/>
</dbReference>
<evidence type="ECO:0000256" key="4">
    <source>
        <dbReference type="SAM" id="Phobius"/>
    </source>
</evidence>
<dbReference type="InterPro" id="IPR001611">
    <property type="entry name" value="Leu-rich_rpt"/>
</dbReference>
<evidence type="ECO:0000256" key="1">
    <source>
        <dbReference type="ARBA" id="ARBA00022614"/>
    </source>
</evidence>
<reference evidence="6 7" key="1">
    <citation type="submission" date="2022-12" db="EMBL/GenBank/DDBJ databases">
        <title>Chromosome-level genome assembly of true bugs.</title>
        <authorList>
            <person name="Ma L."/>
            <person name="Li H."/>
        </authorList>
    </citation>
    <scope>NUCLEOTIDE SEQUENCE [LARGE SCALE GENOMIC DNA]</scope>
    <source>
        <strain evidence="6">Lab_2022b</strain>
    </source>
</reference>
<dbReference type="InterPro" id="IPR052286">
    <property type="entry name" value="Wnt_signaling_inhibitor"/>
</dbReference>
<keyword evidence="3" id="KW-0677">Repeat</keyword>
<keyword evidence="4" id="KW-0812">Transmembrane</keyword>
<dbReference type="InterPro" id="IPR032675">
    <property type="entry name" value="LRR_dom_sf"/>
</dbReference>
<name>A0AAW1CI12_9HEMI</name>
<feature type="chain" id="PRO_5044717615" description="Trophoblast glycoprotein" evidence="5">
    <location>
        <begin position="21"/>
        <end position="386"/>
    </location>
</feature>
<evidence type="ECO:0008006" key="8">
    <source>
        <dbReference type="Google" id="ProtNLM"/>
    </source>
</evidence>
<keyword evidence="1" id="KW-0433">Leucine-rich repeat</keyword>
<comment type="caution">
    <text evidence="6">The sequence shown here is derived from an EMBL/GenBank/DDBJ whole genome shotgun (WGS) entry which is preliminary data.</text>
</comment>
<dbReference type="PANTHER" id="PTHR24364">
    <property type="entry name" value="LP06937P"/>
    <property type="match status" value="1"/>
</dbReference>
<evidence type="ECO:0000256" key="5">
    <source>
        <dbReference type="SAM" id="SignalP"/>
    </source>
</evidence>
<dbReference type="Pfam" id="PF13855">
    <property type="entry name" value="LRR_8"/>
    <property type="match status" value="2"/>
</dbReference>
<evidence type="ECO:0000313" key="6">
    <source>
        <dbReference type="EMBL" id="KAK9498546.1"/>
    </source>
</evidence>
<feature type="transmembrane region" description="Helical" evidence="4">
    <location>
        <begin position="329"/>
        <end position="350"/>
    </location>
</feature>
<gene>
    <name evidence="6" type="ORF">O3M35_003155</name>
</gene>
<evidence type="ECO:0000256" key="2">
    <source>
        <dbReference type="ARBA" id="ARBA00022729"/>
    </source>
</evidence>
<dbReference type="EMBL" id="JAPXFL010000012">
    <property type="protein sequence ID" value="KAK9498546.1"/>
    <property type="molecule type" value="Genomic_DNA"/>
</dbReference>
<keyword evidence="2 5" id="KW-0732">Signal</keyword>
<accession>A0AAW1CI12</accession>
<feature type="signal peptide" evidence="5">
    <location>
        <begin position="1"/>
        <end position="20"/>
    </location>
</feature>
<dbReference type="SUPFAM" id="SSF52058">
    <property type="entry name" value="L domain-like"/>
    <property type="match status" value="1"/>
</dbReference>